<dbReference type="InterPro" id="IPR013083">
    <property type="entry name" value="Znf_RING/FYVE/PHD"/>
</dbReference>
<keyword evidence="1" id="KW-0547">Nucleotide-binding</keyword>
<name>A0A0D3JM10_EMIH1</name>
<dbReference type="GO" id="GO:0008094">
    <property type="term" value="F:ATP-dependent activity, acting on DNA"/>
    <property type="evidence" value="ECO:0007669"/>
    <property type="project" value="TreeGrafter"/>
</dbReference>
<dbReference type="AlphaFoldDB" id="A0A0D3JM10"/>
<sequence length="927" mass="96876">MQTPEHLEDGDVVITEVITAAERQRLAAQNAIVAEAAFELSVFPDAAGFPAGCTVVVPTAAGGAVTLEEELPLTAEEIDEGKAETLPAQGRLVDRDTFASRYVPRLPRLRLAAGALARMPASLILRVEMRPVIESSGRRSDAVLLRVEATLSRSILASGDMRVGRQGAEGVVAACLEARKHAGLPTAAALAKASRGIHLPPRAERNGRASLRSLRGMLDALETEGTAAPVASPPIGLPDGLALSEYQSESLSIMLARERSAYGLEDLLQTQLGSGVVVTQLPGGGVTFSDSPPLRHRGGILAEEMGMGKTVLVGQWKLEVALKAPGLGCIEWAAFRASGGGRPTASESGGRREIARVVLAAYSEAGEVAGLQHEWWRVVCDEPHQVLTARPRAGRIDAAAEVGSCARIQAGRRWCLTGTPFTNSFFDVFGQLVFLGLIGHDDTGRAGTVGVLPALHFRNELDGGGRYQAMVNDSAEAIVSLLKPLLVRHTQGQRRNGTALLSLKPLSHALVLVAPTEAERELYAAARDEGAAVDARLHAHAHSLRPMLEVCAGLHGATGAKAAKAREAGLALSSASNLAKVARRVVPLLPGRDDFTASAKIVPEELLSEWQSSFNVEGLSAELSCAVCFGRISRPAAPSSCGHLMCLGCAEELVAAGDLTPRMGQGVRISGHSAFPPGCTSRDIHAARAAKARAKETLIDTVHAALQGHVPRADIRVEVHAFMQGEARAEGEAAATGTGALGQCWAYLHLASFELETSAAKELDDKHVFAEQGARAKVTAGRYYQQHRTCPCPVRGCGRRFAVDELLDVRADVVEHAPGQRWRPIVREFVAAAAVRERKARRVASKAAAARVALERSSAALAQAAAVGEAPVAEAPAAALAGGAAGGSLTTAVADESAETPGESSSGAASKLGAVAAVVADGLPPLL</sequence>
<dbReference type="Pfam" id="PF00176">
    <property type="entry name" value="SNF2-rel_dom"/>
    <property type="match status" value="1"/>
</dbReference>
<dbReference type="InterPro" id="IPR050628">
    <property type="entry name" value="SNF2_RAD54_helicase_TF"/>
</dbReference>
<dbReference type="STRING" id="2903.R1ECZ8"/>
<dbReference type="Gene3D" id="3.30.40.10">
    <property type="entry name" value="Zinc/RING finger domain, C3HC4 (zinc finger)"/>
    <property type="match status" value="1"/>
</dbReference>
<dbReference type="KEGG" id="ehx:EMIHUDRAFT_206534"/>
<dbReference type="GO" id="GO:0005524">
    <property type="term" value="F:ATP binding"/>
    <property type="evidence" value="ECO:0007669"/>
    <property type="project" value="UniProtKB-KW"/>
</dbReference>
<evidence type="ECO:0000259" key="4">
    <source>
        <dbReference type="Pfam" id="PF00176"/>
    </source>
</evidence>
<dbReference type="PANTHER" id="PTHR45626">
    <property type="entry name" value="TRANSCRIPTION TERMINATION FACTOR 2-RELATED"/>
    <property type="match status" value="1"/>
</dbReference>
<reference evidence="6" key="1">
    <citation type="journal article" date="2013" name="Nature">
        <title>Pan genome of the phytoplankton Emiliania underpins its global distribution.</title>
        <authorList>
            <person name="Read B.A."/>
            <person name="Kegel J."/>
            <person name="Klute M.J."/>
            <person name="Kuo A."/>
            <person name="Lefebvre S.C."/>
            <person name="Maumus F."/>
            <person name="Mayer C."/>
            <person name="Miller J."/>
            <person name="Monier A."/>
            <person name="Salamov A."/>
            <person name="Young J."/>
            <person name="Aguilar M."/>
            <person name="Claverie J.M."/>
            <person name="Frickenhaus S."/>
            <person name="Gonzalez K."/>
            <person name="Herman E.K."/>
            <person name="Lin Y.C."/>
            <person name="Napier J."/>
            <person name="Ogata H."/>
            <person name="Sarno A.F."/>
            <person name="Shmutz J."/>
            <person name="Schroeder D."/>
            <person name="de Vargas C."/>
            <person name="Verret F."/>
            <person name="von Dassow P."/>
            <person name="Valentin K."/>
            <person name="Van de Peer Y."/>
            <person name="Wheeler G."/>
            <person name="Dacks J.B."/>
            <person name="Delwiche C.F."/>
            <person name="Dyhrman S.T."/>
            <person name="Glockner G."/>
            <person name="John U."/>
            <person name="Richards T."/>
            <person name="Worden A.Z."/>
            <person name="Zhang X."/>
            <person name="Grigoriev I.V."/>
            <person name="Allen A.E."/>
            <person name="Bidle K."/>
            <person name="Borodovsky M."/>
            <person name="Bowler C."/>
            <person name="Brownlee C."/>
            <person name="Cock J.M."/>
            <person name="Elias M."/>
            <person name="Gladyshev V.N."/>
            <person name="Groth M."/>
            <person name="Guda C."/>
            <person name="Hadaegh A."/>
            <person name="Iglesias-Rodriguez M.D."/>
            <person name="Jenkins J."/>
            <person name="Jones B.M."/>
            <person name="Lawson T."/>
            <person name="Leese F."/>
            <person name="Lindquist E."/>
            <person name="Lobanov A."/>
            <person name="Lomsadze A."/>
            <person name="Malik S.B."/>
            <person name="Marsh M.E."/>
            <person name="Mackinder L."/>
            <person name="Mock T."/>
            <person name="Mueller-Roeber B."/>
            <person name="Pagarete A."/>
            <person name="Parker M."/>
            <person name="Probert I."/>
            <person name="Quesneville H."/>
            <person name="Raines C."/>
            <person name="Rensing S.A."/>
            <person name="Riano-Pachon D.M."/>
            <person name="Richier S."/>
            <person name="Rokitta S."/>
            <person name="Shiraiwa Y."/>
            <person name="Soanes D.M."/>
            <person name="van der Giezen M."/>
            <person name="Wahlund T.M."/>
            <person name="Williams B."/>
            <person name="Wilson W."/>
            <person name="Wolfe G."/>
            <person name="Wurch L.L."/>
        </authorList>
    </citation>
    <scope>NUCLEOTIDE SEQUENCE</scope>
</reference>
<dbReference type="InterPro" id="IPR000330">
    <property type="entry name" value="SNF2_N"/>
</dbReference>
<proteinExistence type="predicted"/>
<dbReference type="InterPro" id="IPR027417">
    <property type="entry name" value="P-loop_NTPase"/>
</dbReference>
<keyword evidence="3" id="KW-0067">ATP-binding</keyword>
<dbReference type="GO" id="GO:0005634">
    <property type="term" value="C:nucleus"/>
    <property type="evidence" value="ECO:0007669"/>
    <property type="project" value="TreeGrafter"/>
</dbReference>
<dbReference type="Proteomes" id="UP000013827">
    <property type="component" value="Unassembled WGS sequence"/>
</dbReference>
<keyword evidence="6" id="KW-1185">Reference proteome</keyword>
<keyword evidence="2" id="KW-0378">Hydrolase</keyword>
<dbReference type="GeneID" id="17270091"/>
<dbReference type="RefSeq" id="XP_005776974.1">
    <property type="nucleotide sequence ID" value="XM_005776917.1"/>
</dbReference>
<evidence type="ECO:0000256" key="1">
    <source>
        <dbReference type="ARBA" id="ARBA00022741"/>
    </source>
</evidence>
<dbReference type="CDD" id="cd16449">
    <property type="entry name" value="RING-HC"/>
    <property type="match status" value="1"/>
</dbReference>
<dbReference type="PaxDb" id="2903-EOD24545"/>
<dbReference type="SUPFAM" id="SSF57850">
    <property type="entry name" value="RING/U-box"/>
    <property type="match status" value="1"/>
</dbReference>
<organism evidence="5 6">
    <name type="scientific">Emiliania huxleyi (strain CCMP1516)</name>
    <dbReference type="NCBI Taxonomy" id="280463"/>
    <lineage>
        <taxon>Eukaryota</taxon>
        <taxon>Haptista</taxon>
        <taxon>Haptophyta</taxon>
        <taxon>Prymnesiophyceae</taxon>
        <taxon>Isochrysidales</taxon>
        <taxon>Noelaerhabdaceae</taxon>
        <taxon>Emiliania</taxon>
    </lineage>
</organism>
<accession>A0A0D3JM10</accession>
<protein>
    <recommendedName>
        <fullName evidence="4">SNF2 N-terminal domain-containing protein</fullName>
    </recommendedName>
</protein>
<dbReference type="GO" id="GO:0006281">
    <property type="term" value="P:DNA repair"/>
    <property type="evidence" value="ECO:0007669"/>
    <property type="project" value="TreeGrafter"/>
</dbReference>
<dbReference type="GO" id="GO:0016787">
    <property type="term" value="F:hydrolase activity"/>
    <property type="evidence" value="ECO:0007669"/>
    <property type="project" value="UniProtKB-KW"/>
</dbReference>
<dbReference type="HOGENOM" id="CLU_315338_0_0_1"/>
<dbReference type="EnsemblProtists" id="EOD24545">
    <property type="protein sequence ID" value="EOD24545"/>
    <property type="gene ID" value="EMIHUDRAFT_206534"/>
</dbReference>
<dbReference type="InterPro" id="IPR038718">
    <property type="entry name" value="SNF2-like_sf"/>
</dbReference>
<feature type="domain" description="SNF2 N-terminal" evidence="4">
    <location>
        <begin position="356"/>
        <end position="525"/>
    </location>
</feature>
<dbReference type="eggNOG" id="KOG1001">
    <property type="taxonomic scope" value="Eukaryota"/>
</dbReference>
<evidence type="ECO:0000313" key="5">
    <source>
        <dbReference type="EnsemblProtists" id="EOD24545"/>
    </source>
</evidence>
<evidence type="ECO:0000256" key="2">
    <source>
        <dbReference type="ARBA" id="ARBA00022801"/>
    </source>
</evidence>
<evidence type="ECO:0000256" key="3">
    <source>
        <dbReference type="ARBA" id="ARBA00022840"/>
    </source>
</evidence>
<reference evidence="5" key="2">
    <citation type="submission" date="2024-10" db="UniProtKB">
        <authorList>
            <consortium name="EnsemblProtists"/>
        </authorList>
    </citation>
    <scope>IDENTIFICATION</scope>
</reference>
<evidence type="ECO:0000313" key="6">
    <source>
        <dbReference type="Proteomes" id="UP000013827"/>
    </source>
</evidence>
<dbReference type="SUPFAM" id="SSF52540">
    <property type="entry name" value="P-loop containing nucleoside triphosphate hydrolases"/>
    <property type="match status" value="1"/>
</dbReference>
<dbReference type="Gene3D" id="3.40.50.10810">
    <property type="entry name" value="Tandem AAA-ATPase domain"/>
    <property type="match status" value="1"/>
</dbReference>